<organism evidence="2 3">
    <name type="scientific">Caerostris extrusa</name>
    <name type="common">Bark spider</name>
    <name type="synonym">Caerostris bankana</name>
    <dbReference type="NCBI Taxonomy" id="172846"/>
    <lineage>
        <taxon>Eukaryota</taxon>
        <taxon>Metazoa</taxon>
        <taxon>Ecdysozoa</taxon>
        <taxon>Arthropoda</taxon>
        <taxon>Chelicerata</taxon>
        <taxon>Arachnida</taxon>
        <taxon>Araneae</taxon>
        <taxon>Araneomorphae</taxon>
        <taxon>Entelegynae</taxon>
        <taxon>Araneoidea</taxon>
        <taxon>Araneidae</taxon>
        <taxon>Caerostris</taxon>
    </lineage>
</organism>
<dbReference type="Proteomes" id="UP001054945">
    <property type="component" value="Unassembled WGS sequence"/>
</dbReference>
<gene>
    <name evidence="2" type="ORF">CEXT_658131</name>
</gene>
<evidence type="ECO:0000313" key="3">
    <source>
        <dbReference type="Proteomes" id="UP001054945"/>
    </source>
</evidence>
<name>A0AAV4S3U9_CAEEX</name>
<keyword evidence="3" id="KW-1185">Reference proteome</keyword>
<comment type="caution">
    <text evidence="2">The sequence shown here is derived from an EMBL/GenBank/DDBJ whole genome shotgun (WGS) entry which is preliminary data.</text>
</comment>
<evidence type="ECO:0000256" key="1">
    <source>
        <dbReference type="SAM" id="MobiDB-lite"/>
    </source>
</evidence>
<feature type="region of interest" description="Disordered" evidence="1">
    <location>
        <begin position="1"/>
        <end position="22"/>
    </location>
</feature>
<dbReference type="EMBL" id="BPLR01008834">
    <property type="protein sequence ID" value="GIY27609.1"/>
    <property type="molecule type" value="Genomic_DNA"/>
</dbReference>
<protein>
    <submittedName>
        <fullName evidence="2">Uncharacterized protein</fullName>
    </submittedName>
</protein>
<feature type="compositionally biased region" description="Polar residues" evidence="1">
    <location>
        <begin position="1"/>
        <end position="13"/>
    </location>
</feature>
<evidence type="ECO:0000313" key="2">
    <source>
        <dbReference type="EMBL" id="GIY27609.1"/>
    </source>
</evidence>
<sequence length="99" mass="10757">MEYANLQISGSSTSKKEKEFRSKELQNSIHLPSYRLGMNLENGGQGDVGCHGNCAAASFAACMIIGDETRWPLSPVAMATGFFFYSFFSGTGRPHGSRI</sequence>
<reference evidence="2 3" key="1">
    <citation type="submission" date="2021-06" db="EMBL/GenBank/DDBJ databases">
        <title>Caerostris extrusa draft genome.</title>
        <authorList>
            <person name="Kono N."/>
            <person name="Arakawa K."/>
        </authorList>
    </citation>
    <scope>NUCLEOTIDE SEQUENCE [LARGE SCALE GENOMIC DNA]</scope>
</reference>
<dbReference type="AlphaFoldDB" id="A0AAV4S3U9"/>
<proteinExistence type="predicted"/>
<accession>A0AAV4S3U9</accession>